<dbReference type="Proteomes" id="UP000034521">
    <property type="component" value="Unassembled WGS sequence"/>
</dbReference>
<evidence type="ECO:0000313" key="7">
    <source>
        <dbReference type="EMBL" id="KKT61006.1"/>
    </source>
</evidence>
<feature type="domain" description="O-antigen ligase-related" evidence="6">
    <location>
        <begin position="184"/>
        <end position="332"/>
    </location>
</feature>
<feature type="transmembrane region" description="Helical" evidence="5">
    <location>
        <begin position="225"/>
        <end position="243"/>
    </location>
</feature>
<dbReference type="AlphaFoldDB" id="A0A0G1INL6"/>
<gene>
    <name evidence="7" type="ORF">UW52_C0013G0008</name>
</gene>
<feature type="transmembrane region" description="Helical" evidence="5">
    <location>
        <begin position="409"/>
        <end position="433"/>
    </location>
</feature>
<evidence type="ECO:0000256" key="3">
    <source>
        <dbReference type="ARBA" id="ARBA00022989"/>
    </source>
</evidence>
<proteinExistence type="predicted"/>
<feature type="transmembrane region" description="Helical" evidence="5">
    <location>
        <begin position="179"/>
        <end position="195"/>
    </location>
</feature>
<dbReference type="PANTHER" id="PTHR37422:SF13">
    <property type="entry name" value="LIPOPOLYSACCHARIDE BIOSYNTHESIS PROTEIN PA4999-RELATED"/>
    <property type="match status" value="1"/>
</dbReference>
<dbReference type="EMBL" id="LCIQ01000013">
    <property type="protein sequence ID" value="KKT61006.1"/>
    <property type="molecule type" value="Genomic_DNA"/>
</dbReference>
<feature type="transmembrane region" description="Helical" evidence="5">
    <location>
        <begin position="323"/>
        <end position="343"/>
    </location>
</feature>
<evidence type="ECO:0000259" key="6">
    <source>
        <dbReference type="Pfam" id="PF04932"/>
    </source>
</evidence>
<feature type="transmembrane region" description="Helical" evidence="5">
    <location>
        <begin position="379"/>
        <end position="397"/>
    </location>
</feature>
<keyword evidence="4 5" id="KW-0472">Membrane</keyword>
<feature type="transmembrane region" description="Helical" evidence="5">
    <location>
        <begin position="155"/>
        <end position="172"/>
    </location>
</feature>
<evidence type="ECO:0000256" key="5">
    <source>
        <dbReference type="SAM" id="Phobius"/>
    </source>
</evidence>
<evidence type="ECO:0000256" key="4">
    <source>
        <dbReference type="ARBA" id="ARBA00023136"/>
    </source>
</evidence>
<name>A0A0G1INL6_9BACT</name>
<evidence type="ECO:0000256" key="1">
    <source>
        <dbReference type="ARBA" id="ARBA00004141"/>
    </source>
</evidence>
<feature type="transmembrane region" description="Helical" evidence="5">
    <location>
        <begin position="84"/>
        <end position="105"/>
    </location>
</feature>
<protein>
    <submittedName>
        <fullName evidence="7">O-antigen polymerase</fullName>
    </submittedName>
</protein>
<evidence type="ECO:0000256" key="2">
    <source>
        <dbReference type="ARBA" id="ARBA00022692"/>
    </source>
</evidence>
<dbReference type="PANTHER" id="PTHR37422">
    <property type="entry name" value="TEICHURONIC ACID BIOSYNTHESIS PROTEIN TUAE"/>
    <property type="match status" value="1"/>
</dbReference>
<feature type="transmembrane region" description="Helical" evidence="5">
    <location>
        <begin position="35"/>
        <end position="51"/>
    </location>
</feature>
<feature type="transmembrane region" description="Helical" evidence="5">
    <location>
        <begin position="58"/>
        <end position="78"/>
    </location>
</feature>
<reference evidence="7 8" key="1">
    <citation type="journal article" date="2015" name="Nature">
        <title>rRNA introns, odd ribosomes, and small enigmatic genomes across a large radiation of phyla.</title>
        <authorList>
            <person name="Brown C.T."/>
            <person name="Hug L.A."/>
            <person name="Thomas B.C."/>
            <person name="Sharon I."/>
            <person name="Castelle C.J."/>
            <person name="Singh A."/>
            <person name="Wilkins M.J."/>
            <person name="Williams K.H."/>
            <person name="Banfield J.F."/>
        </authorList>
    </citation>
    <scope>NUCLEOTIDE SEQUENCE [LARGE SCALE GENOMIC DNA]</scope>
</reference>
<dbReference type="Pfam" id="PF04932">
    <property type="entry name" value="Wzy_C"/>
    <property type="match status" value="1"/>
</dbReference>
<dbReference type="GO" id="GO:0016020">
    <property type="term" value="C:membrane"/>
    <property type="evidence" value="ECO:0007669"/>
    <property type="project" value="UniProtKB-SubCell"/>
</dbReference>
<organism evidence="7 8">
    <name type="scientific">Candidatus Gottesmanbacteria bacterium GW2011_GWA1_44_24b</name>
    <dbReference type="NCBI Taxonomy" id="1618437"/>
    <lineage>
        <taxon>Bacteria</taxon>
        <taxon>Candidatus Gottesmaniibacteriota</taxon>
    </lineage>
</organism>
<feature type="transmembrane region" description="Helical" evidence="5">
    <location>
        <begin position="355"/>
        <end position="373"/>
    </location>
</feature>
<dbReference type="InterPro" id="IPR051533">
    <property type="entry name" value="WaaL-like"/>
</dbReference>
<keyword evidence="2 5" id="KW-0812">Transmembrane</keyword>
<keyword evidence="3 5" id="KW-1133">Transmembrane helix</keyword>
<dbReference type="InterPro" id="IPR007016">
    <property type="entry name" value="O-antigen_ligase-rel_domated"/>
</dbReference>
<accession>A0A0G1INL6</accession>
<sequence>MMTFIRKHLILTAFFLFLGICLFLGDGQQMLVDTVGAGGVLALLLVAFLYGKRERELPLVPAVLWGATILYFIVRTVFSDDIGYSVYSTVRILDAFLLFYIFYCYTNDNDRRVIPGYILAFCIFSLSASFVYMLIPTLAATLPKTNLLVPTYGHNNIVDILLFGIPIAFFFMVSNKKTLYLYIFISLLLGFAFSFARAAMIVVSLFLAASLLFIWKKLSVKKRTLLFTLFCVIAGMVLLLLTVPQKTYSGYVFQAILPKMTKQADGTTNRFEYFRQAILAIKERPFFGSGPGTFLLQSKRLQSAPDSYSRHAHNFILEQLTEVGSIGTTLLLLIGMWWLITVWRTYRKQEGTKRFTLVILGAGIVLQTLNASIDFSLNFFIILMLYGACMAIMVSFGKPDTHTKSLITSGILLLSVSLIFVFYLITSICSVGLKKRIPFVSSCCFLSEFYTVEMLKTSLKLSESDRAVIKLLHAGNPVIFEELGKYDDAQGNMLLAKQHYEQAINYDRKNFALYQRYLWMILEKRDYQEANRVLLTMAFDYLPASLASQLSKNQNDIHHLSESDQYEAFNILQTESVPELYFAKLFYLYGLYKLEANPALAEQFWQLALDCYPRLGVLYAELASLKLNTLNKPVEADIIINECRKIPEASLHCRNIFDDLSNLTYPGDLRESILHHQ</sequence>
<evidence type="ECO:0000313" key="8">
    <source>
        <dbReference type="Proteomes" id="UP000034521"/>
    </source>
</evidence>
<comment type="subcellular location">
    <subcellularLocation>
        <location evidence="1">Membrane</location>
        <topology evidence="1">Multi-pass membrane protein</topology>
    </subcellularLocation>
</comment>
<feature type="transmembrane region" description="Helical" evidence="5">
    <location>
        <begin position="117"/>
        <end position="135"/>
    </location>
</feature>
<comment type="caution">
    <text evidence="7">The sequence shown here is derived from an EMBL/GenBank/DDBJ whole genome shotgun (WGS) entry which is preliminary data.</text>
</comment>
<feature type="transmembrane region" description="Helical" evidence="5">
    <location>
        <begin position="201"/>
        <end position="218"/>
    </location>
</feature>